<name>A0A7C9M6N1_9RHOB</name>
<dbReference type="PANTHER" id="PTHR23419:SF8">
    <property type="entry name" value="FI09726P"/>
    <property type="match status" value="1"/>
</dbReference>
<evidence type="ECO:0000256" key="1">
    <source>
        <dbReference type="ARBA" id="ARBA00010169"/>
    </source>
</evidence>
<evidence type="ECO:0000313" key="3">
    <source>
        <dbReference type="Proteomes" id="UP000483078"/>
    </source>
</evidence>
<dbReference type="RefSeq" id="WP_273247585.1">
    <property type="nucleotide sequence ID" value="NZ_VENJ01000002.1"/>
</dbReference>
<protein>
    <submittedName>
        <fullName evidence="2">Divalent-cation tolerance protein CutA</fullName>
    </submittedName>
</protein>
<accession>A0A7C9M6N1</accession>
<dbReference type="Gene3D" id="3.30.70.120">
    <property type="match status" value="1"/>
</dbReference>
<comment type="caution">
    <text evidence="2">The sequence shown here is derived from an EMBL/GenBank/DDBJ whole genome shotgun (WGS) entry which is preliminary data.</text>
</comment>
<organism evidence="2 3">
    <name type="scientific">Sediminimonas qiaohouensis</name>
    <dbReference type="NCBI Taxonomy" id="552061"/>
    <lineage>
        <taxon>Bacteria</taxon>
        <taxon>Pseudomonadati</taxon>
        <taxon>Pseudomonadota</taxon>
        <taxon>Alphaproteobacteria</taxon>
        <taxon>Rhodobacterales</taxon>
        <taxon>Roseobacteraceae</taxon>
        <taxon>Sediminimonas</taxon>
    </lineage>
</organism>
<dbReference type="AlphaFoldDB" id="A0A7C9M6N1"/>
<dbReference type="GO" id="GO:0005507">
    <property type="term" value="F:copper ion binding"/>
    <property type="evidence" value="ECO:0007669"/>
    <property type="project" value="TreeGrafter"/>
</dbReference>
<dbReference type="InterPro" id="IPR011322">
    <property type="entry name" value="N-reg_PII-like_a/b"/>
</dbReference>
<dbReference type="InterPro" id="IPR004323">
    <property type="entry name" value="Ion_tolerance_CutA"/>
</dbReference>
<dbReference type="Proteomes" id="UP000483078">
    <property type="component" value="Unassembled WGS sequence"/>
</dbReference>
<gene>
    <name evidence="2" type="ORF">FH759_00425</name>
</gene>
<dbReference type="PANTHER" id="PTHR23419">
    <property type="entry name" value="DIVALENT CATION TOLERANCE CUTA-RELATED"/>
    <property type="match status" value="1"/>
</dbReference>
<dbReference type="GO" id="GO:0010038">
    <property type="term" value="P:response to metal ion"/>
    <property type="evidence" value="ECO:0007669"/>
    <property type="project" value="InterPro"/>
</dbReference>
<dbReference type="Pfam" id="PF03091">
    <property type="entry name" value="CutA1"/>
    <property type="match status" value="1"/>
</dbReference>
<dbReference type="SUPFAM" id="SSF54913">
    <property type="entry name" value="GlnB-like"/>
    <property type="match status" value="1"/>
</dbReference>
<proteinExistence type="inferred from homology"/>
<reference evidence="2 3" key="1">
    <citation type="submission" date="2019-06" db="EMBL/GenBank/DDBJ databases">
        <title>Enrichment of Autotrophic Halophilic Microorganisms from Red Sea Brine Pool Using Microbial Electrosynthesis System.</title>
        <authorList>
            <person name="Alqahtani M.F."/>
            <person name="Bajracharya S."/>
            <person name="Katuri K.P."/>
            <person name="Ali M."/>
            <person name="Saikaly P.E."/>
        </authorList>
    </citation>
    <scope>NUCLEOTIDE SEQUENCE [LARGE SCALE GENOMIC DNA]</scope>
    <source>
        <strain evidence="2">MES6</strain>
    </source>
</reference>
<dbReference type="EMBL" id="VENJ01000002">
    <property type="protein sequence ID" value="MTJ03141.1"/>
    <property type="molecule type" value="Genomic_DNA"/>
</dbReference>
<sequence length="102" mass="11083">MIHLTTTCPDLDSARDLAGAAISARMAACANVTPGLLSLFHWQGAIEEETEVQITFKTTGENRAALVALITDLHPYDLPVITWEQVETTPETTTWLNEETGG</sequence>
<evidence type="ECO:0000313" key="2">
    <source>
        <dbReference type="EMBL" id="MTJ03141.1"/>
    </source>
</evidence>
<comment type="similarity">
    <text evidence="1">Belongs to the CutA family.</text>
</comment>
<dbReference type="InterPro" id="IPR015867">
    <property type="entry name" value="N-reg_PII/ATP_PRibTrfase_C"/>
</dbReference>